<dbReference type="HOGENOM" id="CLU_000288_35_2_1"/>
<reference evidence="23 24" key="1">
    <citation type="submission" date="2012-08" db="EMBL/GenBank/DDBJ databases">
        <title>Oryza genome evolution.</title>
        <authorList>
            <person name="Wing R.A."/>
        </authorList>
    </citation>
    <scope>NUCLEOTIDE SEQUENCE</scope>
</reference>
<dbReference type="Gene3D" id="3.30.200.20">
    <property type="entry name" value="Phosphorylase Kinase, domain 1"/>
    <property type="match status" value="1"/>
</dbReference>
<dbReference type="PROSITE" id="PS00107">
    <property type="entry name" value="PROTEIN_KINASE_ATP"/>
    <property type="match status" value="1"/>
</dbReference>
<evidence type="ECO:0000313" key="23">
    <source>
        <dbReference type="EnsemblPlants" id="LPERR01G28330.1"/>
    </source>
</evidence>
<dbReference type="InterPro" id="IPR002902">
    <property type="entry name" value="GNK2"/>
</dbReference>
<keyword evidence="10 17" id="KW-0067">ATP-binding</keyword>
<dbReference type="GO" id="GO:0005886">
    <property type="term" value="C:plasma membrane"/>
    <property type="evidence" value="ECO:0007669"/>
    <property type="project" value="TreeGrafter"/>
</dbReference>
<evidence type="ECO:0000256" key="10">
    <source>
        <dbReference type="ARBA" id="ARBA00022840"/>
    </source>
</evidence>
<dbReference type="EC" id="2.7.11.1" evidence="2"/>
<evidence type="ECO:0000256" key="15">
    <source>
        <dbReference type="ARBA" id="ARBA00047899"/>
    </source>
</evidence>
<feature type="region of interest" description="Disordered" evidence="18">
    <location>
        <begin position="238"/>
        <end position="257"/>
    </location>
</feature>
<dbReference type="PROSITE" id="PS00108">
    <property type="entry name" value="PROTEIN_KINASE_ST"/>
    <property type="match status" value="1"/>
</dbReference>
<evidence type="ECO:0000256" key="1">
    <source>
        <dbReference type="ARBA" id="ARBA00004167"/>
    </source>
</evidence>
<reference evidence="24" key="2">
    <citation type="submission" date="2013-12" db="EMBL/GenBank/DDBJ databases">
        <authorList>
            <person name="Yu Y."/>
            <person name="Lee S."/>
            <person name="de Baynast K."/>
            <person name="Wissotski M."/>
            <person name="Liu L."/>
            <person name="Talag J."/>
            <person name="Goicoechea J."/>
            <person name="Angelova A."/>
            <person name="Jetty R."/>
            <person name="Kudrna D."/>
            <person name="Golser W."/>
            <person name="Rivera L."/>
            <person name="Zhang J."/>
            <person name="Wing R."/>
        </authorList>
    </citation>
    <scope>NUCLEOTIDE SEQUENCE</scope>
</reference>
<evidence type="ECO:0000256" key="2">
    <source>
        <dbReference type="ARBA" id="ARBA00012513"/>
    </source>
</evidence>
<evidence type="ECO:0000256" key="14">
    <source>
        <dbReference type="ARBA" id="ARBA00023180"/>
    </source>
</evidence>
<dbReference type="STRING" id="77586.A0A0D9V6E7"/>
<evidence type="ECO:0000256" key="4">
    <source>
        <dbReference type="ARBA" id="ARBA00022679"/>
    </source>
</evidence>
<feature type="domain" description="Gnk2-homologous" evidence="22">
    <location>
        <begin position="133"/>
        <end position="240"/>
    </location>
</feature>
<keyword evidence="8 17" id="KW-0547">Nucleotide-binding</keyword>
<evidence type="ECO:0000313" key="24">
    <source>
        <dbReference type="Proteomes" id="UP000032180"/>
    </source>
</evidence>
<dbReference type="PROSITE" id="PS51473">
    <property type="entry name" value="GNK2"/>
    <property type="match status" value="2"/>
</dbReference>
<dbReference type="Gene3D" id="3.30.430.20">
    <property type="entry name" value="Gnk2 domain, C-X8-C-X2-C motif"/>
    <property type="match status" value="2"/>
</dbReference>
<dbReference type="InterPro" id="IPR001245">
    <property type="entry name" value="Ser-Thr/Tyr_kinase_cat_dom"/>
</dbReference>
<feature type="region of interest" description="Disordered" evidence="18">
    <location>
        <begin position="19"/>
        <end position="38"/>
    </location>
</feature>
<dbReference type="AlphaFoldDB" id="A0A0D9V6E7"/>
<keyword evidence="13" id="KW-0675">Receptor</keyword>
<dbReference type="InterPro" id="IPR000719">
    <property type="entry name" value="Prot_kinase_dom"/>
</dbReference>
<dbReference type="PANTHER" id="PTHR27002">
    <property type="entry name" value="RECEPTOR-LIKE SERINE/THREONINE-PROTEIN KINASE SD1-8"/>
    <property type="match status" value="1"/>
</dbReference>
<evidence type="ECO:0000256" key="11">
    <source>
        <dbReference type="ARBA" id="ARBA00022989"/>
    </source>
</evidence>
<keyword evidence="11 19" id="KW-1133">Transmembrane helix</keyword>
<evidence type="ECO:0000256" key="19">
    <source>
        <dbReference type="SAM" id="Phobius"/>
    </source>
</evidence>
<dbReference type="GO" id="GO:0004674">
    <property type="term" value="F:protein serine/threonine kinase activity"/>
    <property type="evidence" value="ECO:0007669"/>
    <property type="project" value="UniProtKB-KW"/>
</dbReference>
<dbReference type="InterPro" id="IPR008271">
    <property type="entry name" value="Ser/Thr_kinase_AS"/>
</dbReference>
<dbReference type="SMART" id="SM00220">
    <property type="entry name" value="S_TKc"/>
    <property type="match status" value="1"/>
</dbReference>
<dbReference type="eggNOG" id="ENOG502QWDY">
    <property type="taxonomic scope" value="Eukaryota"/>
</dbReference>
<keyword evidence="12 19" id="KW-0472">Membrane</keyword>
<dbReference type="InterPro" id="IPR011009">
    <property type="entry name" value="Kinase-like_dom_sf"/>
</dbReference>
<evidence type="ECO:0000256" key="12">
    <source>
        <dbReference type="ARBA" id="ARBA00023136"/>
    </source>
</evidence>
<dbReference type="Gramene" id="LPERR01G28330.1">
    <property type="protein sequence ID" value="LPERR01G28330.1"/>
    <property type="gene ID" value="LPERR01G28330"/>
</dbReference>
<keyword evidence="4" id="KW-0808">Transferase</keyword>
<evidence type="ECO:0000259" key="21">
    <source>
        <dbReference type="PROSITE" id="PS50011"/>
    </source>
</evidence>
<dbReference type="InterPro" id="IPR017441">
    <property type="entry name" value="Protein_kinase_ATP_BS"/>
</dbReference>
<protein>
    <recommendedName>
        <fullName evidence="2">non-specific serine/threonine protein kinase</fullName>
        <ecNumber evidence="2">2.7.11.1</ecNumber>
    </recommendedName>
</protein>
<keyword evidence="9" id="KW-0418">Kinase</keyword>
<evidence type="ECO:0000256" key="16">
    <source>
        <dbReference type="ARBA" id="ARBA00048679"/>
    </source>
</evidence>
<feature type="binding site" evidence="17">
    <location>
        <position position="362"/>
    </location>
    <ligand>
        <name>ATP</name>
        <dbReference type="ChEBI" id="CHEBI:30616"/>
    </ligand>
</feature>
<organism evidence="23 24">
    <name type="scientific">Leersia perrieri</name>
    <dbReference type="NCBI Taxonomy" id="77586"/>
    <lineage>
        <taxon>Eukaryota</taxon>
        <taxon>Viridiplantae</taxon>
        <taxon>Streptophyta</taxon>
        <taxon>Embryophyta</taxon>
        <taxon>Tracheophyta</taxon>
        <taxon>Spermatophyta</taxon>
        <taxon>Magnoliopsida</taxon>
        <taxon>Liliopsida</taxon>
        <taxon>Poales</taxon>
        <taxon>Poaceae</taxon>
        <taxon>BOP clade</taxon>
        <taxon>Oryzoideae</taxon>
        <taxon>Oryzeae</taxon>
        <taxon>Oryzinae</taxon>
        <taxon>Leersia</taxon>
    </lineage>
</organism>
<evidence type="ECO:0000256" key="20">
    <source>
        <dbReference type="SAM" id="SignalP"/>
    </source>
</evidence>
<dbReference type="Pfam" id="PF07714">
    <property type="entry name" value="PK_Tyr_Ser-Thr"/>
    <property type="match status" value="1"/>
</dbReference>
<evidence type="ECO:0000256" key="13">
    <source>
        <dbReference type="ARBA" id="ARBA00023170"/>
    </source>
</evidence>
<keyword evidence="24" id="KW-1185">Reference proteome</keyword>
<dbReference type="FunFam" id="3.30.200.20:FF:000727">
    <property type="entry name" value="Cysteine-rich RLK (RECEPTOR-like protein kinase) 23"/>
    <property type="match status" value="1"/>
</dbReference>
<dbReference type="PROSITE" id="PS50011">
    <property type="entry name" value="PROTEIN_KINASE_DOM"/>
    <property type="match status" value="1"/>
</dbReference>
<evidence type="ECO:0000259" key="22">
    <source>
        <dbReference type="PROSITE" id="PS51473"/>
    </source>
</evidence>
<evidence type="ECO:0000256" key="3">
    <source>
        <dbReference type="ARBA" id="ARBA00022527"/>
    </source>
</evidence>
<evidence type="ECO:0000256" key="9">
    <source>
        <dbReference type="ARBA" id="ARBA00022777"/>
    </source>
</evidence>
<sequence length="656" mass="71128">MVKLPSLLLLLVATASFTTSQDDDPPATSSQSNSNTSTFRGNLVTRLAALPRAAAPTGFASLSSLGSATGSDNIAFVRGLCRGVAAPADCLANLQVAARNLSGSCAPSRRAAVWFDKAYVAYADTNATTAFEEEFRAVLYDVRKVADPSGFARAYDALMSRLVARASGGGKMFATGQAVYASGDPSGTMYGLMQCMRDRTAAECERCLRDSLLLGAAGMGGAGLRLLPTYYDLALDAPPPDSAASQPPPRTLAEGKHGKRRSATVVLAVALSTGTLLVLILIAVLVVRCVHNRRRTKENEIHPVTDNASTQEGSMYVKPAQFTLPLLRVATGNFAEENKVGEGGFGEVFKGKLQDGQAVAVKRLSQRSSQGFHELKNELELVSKLKHRNLVQLLGVCLGEQEKLIVYEYLPNRSLDTLLFDSGGRRWHSLDWKRRYTIISGITRALQYLHEESRLRIIHRDLKPSNILLDAELNPKISDFGGYMPPEYAYCGHVSTKSDMFSFGVIVLEIVTGRRNNSPYEDDANHAPNLLSYVWDKWKAGLVAEAVDASLGGQYPRAEMLNCVQVGLLCVQKKPALRPDASAVALMLQDSNFTSSWQAPSRPAYYTGATASGSVTISGRRQRRNSAGDYYNDGGFPRKRRPVSTNGVTISELEPR</sequence>
<evidence type="ECO:0000256" key="7">
    <source>
        <dbReference type="ARBA" id="ARBA00022737"/>
    </source>
</evidence>
<keyword evidence="7" id="KW-0677">Repeat</keyword>
<dbReference type="CDD" id="cd14066">
    <property type="entry name" value="STKc_IRAK"/>
    <property type="match status" value="1"/>
</dbReference>
<feature type="domain" description="Protein kinase" evidence="21">
    <location>
        <begin position="334"/>
        <end position="593"/>
    </location>
</feature>
<feature type="compositionally biased region" description="Low complexity" evidence="18">
    <location>
        <begin position="28"/>
        <end position="38"/>
    </location>
</feature>
<feature type="region of interest" description="Disordered" evidence="18">
    <location>
        <begin position="616"/>
        <end position="656"/>
    </location>
</feature>
<evidence type="ECO:0000256" key="5">
    <source>
        <dbReference type="ARBA" id="ARBA00022692"/>
    </source>
</evidence>
<comment type="catalytic activity">
    <reaction evidence="16">
        <text>L-seryl-[protein] + ATP = O-phospho-L-seryl-[protein] + ADP + H(+)</text>
        <dbReference type="Rhea" id="RHEA:17989"/>
        <dbReference type="Rhea" id="RHEA-COMP:9863"/>
        <dbReference type="Rhea" id="RHEA-COMP:11604"/>
        <dbReference type="ChEBI" id="CHEBI:15378"/>
        <dbReference type="ChEBI" id="CHEBI:29999"/>
        <dbReference type="ChEBI" id="CHEBI:30616"/>
        <dbReference type="ChEBI" id="CHEBI:83421"/>
        <dbReference type="ChEBI" id="CHEBI:456216"/>
        <dbReference type="EC" id="2.7.11.1"/>
    </reaction>
</comment>
<comment type="subcellular location">
    <subcellularLocation>
        <location evidence="1">Membrane</location>
        <topology evidence="1">Single-pass membrane protein</topology>
    </subcellularLocation>
</comment>
<dbReference type="GO" id="GO:0005524">
    <property type="term" value="F:ATP binding"/>
    <property type="evidence" value="ECO:0007669"/>
    <property type="project" value="UniProtKB-UniRule"/>
</dbReference>
<feature type="domain" description="Gnk2-homologous" evidence="22">
    <location>
        <begin position="21"/>
        <end position="127"/>
    </location>
</feature>
<dbReference type="FunFam" id="1.10.510.10:FF:001023">
    <property type="entry name" value="Os07g0541700 protein"/>
    <property type="match status" value="1"/>
</dbReference>
<feature type="signal peptide" evidence="20">
    <location>
        <begin position="1"/>
        <end position="20"/>
    </location>
</feature>
<keyword evidence="14" id="KW-0325">Glycoprotein</keyword>
<dbReference type="SUPFAM" id="SSF56112">
    <property type="entry name" value="Protein kinase-like (PK-like)"/>
    <property type="match status" value="1"/>
</dbReference>
<feature type="compositionally biased region" description="Pro residues" evidence="18">
    <location>
        <begin position="238"/>
        <end position="250"/>
    </location>
</feature>
<comment type="catalytic activity">
    <reaction evidence="15">
        <text>L-threonyl-[protein] + ATP = O-phospho-L-threonyl-[protein] + ADP + H(+)</text>
        <dbReference type="Rhea" id="RHEA:46608"/>
        <dbReference type="Rhea" id="RHEA-COMP:11060"/>
        <dbReference type="Rhea" id="RHEA-COMP:11605"/>
        <dbReference type="ChEBI" id="CHEBI:15378"/>
        <dbReference type="ChEBI" id="CHEBI:30013"/>
        <dbReference type="ChEBI" id="CHEBI:30616"/>
        <dbReference type="ChEBI" id="CHEBI:61977"/>
        <dbReference type="ChEBI" id="CHEBI:456216"/>
        <dbReference type="EC" id="2.7.11.1"/>
    </reaction>
</comment>
<feature type="transmembrane region" description="Helical" evidence="19">
    <location>
        <begin position="265"/>
        <end position="287"/>
    </location>
</feature>
<dbReference type="CDD" id="cd23509">
    <property type="entry name" value="Gnk2-like"/>
    <property type="match status" value="2"/>
</dbReference>
<dbReference type="Pfam" id="PF01657">
    <property type="entry name" value="Stress-antifung"/>
    <property type="match status" value="2"/>
</dbReference>
<evidence type="ECO:0000256" key="6">
    <source>
        <dbReference type="ARBA" id="ARBA00022729"/>
    </source>
</evidence>
<keyword evidence="5 19" id="KW-0812">Transmembrane</keyword>
<evidence type="ECO:0000256" key="8">
    <source>
        <dbReference type="ARBA" id="ARBA00022741"/>
    </source>
</evidence>
<keyword evidence="6 20" id="KW-0732">Signal</keyword>
<dbReference type="Pfam" id="PF00069">
    <property type="entry name" value="Pkinase"/>
    <property type="match status" value="1"/>
</dbReference>
<name>A0A0D9V6E7_9ORYZ</name>
<keyword evidence="3" id="KW-0723">Serine/threonine-protein kinase</keyword>
<feature type="chain" id="PRO_5002347070" description="non-specific serine/threonine protein kinase" evidence="20">
    <location>
        <begin position="21"/>
        <end position="656"/>
    </location>
</feature>
<dbReference type="EnsemblPlants" id="LPERR01G28330.1">
    <property type="protein sequence ID" value="LPERR01G28330.1"/>
    <property type="gene ID" value="LPERR01G28330"/>
</dbReference>
<evidence type="ECO:0000256" key="17">
    <source>
        <dbReference type="PROSITE-ProRule" id="PRU10141"/>
    </source>
</evidence>
<reference evidence="23" key="3">
    <citation type="submission" date="2015-04" db="UniProtKB">
        <authorList>
            <consortium name="EnsemblPlants"/>
        </authorList>
    </citation>
    <scope>IDENTIFICATION</scope>
</reference>
<dbReference type="Proteomes" id="UP000032180">
    <property type="component" value="Chromosome 1"/>
</dbReference>
<dbReference type="InterPro" id="IPR038408">
    <property type="entry name" value="GNK2_sf"/>
</dbReference>
<accession>A0A0D9V6E7</accession>
<dbReference type="Gene3D" id="1.10.510.10">
    <property type="entry name" value="Transferase(Phosphotransferase) domain 1"/>
    <property type="match status" value="2"/>
</dbReference>
<dbReference type="PANTHER" id="PTHR27002:SF498">
    <property type="entry name" value="PROTEIN KINASE DOMAIN-CONTAINING PROTEIN"/>
    <property type="match status" value="1"/>
</dbReference>
<proteinExistence type="predicted"/>
<evidence type="ECO:0000256" key="18">
    <source>
        <dbReference type="SAM" id="MobiDB-lite"/>
    </source>
</evidence>